<evidence type="ECO:0000313" key="2">
    <source>
        <dbReference type="Proteomes" id="UP000076761"/>
    </source>
</evidence>
<dbReference type="EMBL" id="KV425557">
    <property type="protein sequence ID" value="KZT28414.1"/>
    <property type="molecule type" value="Genomic_DNA"/>
</dbReference>
<organism evidence="1 2">
    <name type="scientific">Neolentinus lepideus HHB14362 ss-1</name>
    <dbReference type="NCBI Taxonomy" id="1314782"/>
    <lineage>
        <taxon>Eukaryota</taxon>
        <taxon>Fungi</taxon>
        <taxon>Dikarya</taxon>
        <taxon>Basidiomycota</taxon>
        <taxon>Agaricomycotina</taxon>
        <taxon>Agaricomycetes</taxon>
        <taxon>Gloeophyllales</taxon>
        <taxon>Gloeophyllaceae</taxon>
        <taxon>Neolentinus</taxon>
    </lineage>
</organism>
<protein>
    <submittedName>
        <fullName evidence="1">Uncharacterized protein</fullName>
    </submittedName>
</protein>
<accession>A0A165UMR2</accession>
<sequence>VALKVEAYIMSGITSIIRQAGIKQSSFFKGEVRSMINTGLRNILMHEREQPEDTIPDMAYARYEEFVCKWGVHLIGWTEDSMCNPGNFKSTARLKRLYEALKDGSCHWECLTEDEWKKRKDAL</sequence>
<evidence type="ECO:0000313" key="1">
    <source>
        <dbReference type="EMBL" id="KZT28414.1"/>
    </source>
</evidence>
<name>A0A165UMR2_9AGAM</name>
<dbReference type="InParanoid" id="A0A165UMR2"/>
<dbReference type="OrthoDB" id="3253416at2759"/>
<dbReference type="AlphaFoldDB" id="A0A165UMR2"/>
<gene>
    <name evidence="1" type="ORF">NEOLEDRAFT_1050596</name>
</gene>
<keyword evidence="2" id="KW-1185">Reference proteome</keyword>
<proteinExistence type="predicted"/>
<dbReference type="Proteomes" id="UP000076761">
    <property type="component" value="Unassembled WGS sequence"/>
</dbReference>
<feature type="non-terminal residue" evidence="1">
    <location>
        <position position="1"/>
    </location>
</feature>
<dbReference type="STRING" id="1314782.A0A165UMR2"/>
<feature type="non-terminal residue" evidence="1">
    <location>
        <position position="123"/>
    </location>
</feature>
<reference evidence="1 2" key="1">
    <citation type="journal article" date="2016" name="Mol. Biol. Evol.">
        <title>Comparative Genomics of Early-Diverging Mushroom-Forming Fungi Provides Insights into the Origins of Lignocellulose Decay Capabilities.</title>
        <authorList>
            <person name="Nagy L.G."/>
            <person name="Riley R."/>
            <person name="Tritt A."/>
            <person name="Adam C."/>
            <person name="Daum C."/>
            <person name="Floudas D."/>
            <person name="Sun H."/>
            <person name="Yadav J.S."/>
            <person name="Pangilinan J."/>
            <person name="Larsson K.H."/>
            <person name="Matsuura K."/>
            <person name="Barry K."/>
            <person name="Labutti K."/>
            <person name="Kuo R."/>
            <person name="Ohm R.A."/>
            <person name="Bhattacharya S.S."/>
            <person name="Shirouzu T."/>
            <person name="Yoshinaga Y."/>
            <person name="Martin F.M."/>
            <person name="Grigoriev I.V."/>
            <person name="Hibbett D.S."/>
        </authorList>
    </citation>
    <scope>NUCLEOTIDE SEQUENCE [LARGE SCALE GENOMIC DNA]</scope>
    <source>
        <strain evidence="1 2">HHB14362 ss-1</strain>
    </source>
</reference>